<organism evidence="10 11">
    <name type="scientific">Gigaspora margarita</name>
    <dbReference type="NCBI Taxonomy" id="4874"/>
    <lineage>
        <taxon>Eukaryota</taxon>
        <taxon>Fungi</taxon>
        <taxon>Fungi incertae sedis</taxon>
        <taxon>Mucoromycota</taxon>
        <taxon>Glomeromycotina</taxon>
        <taxon>Glomeromycetes</taxon>
        <taxon>Diversisporales</taxon>
        <taxon>Gigasporaceae</taxon>
        <taxon>Gigaspora</taxon>
    </lineage>
</organism>
<dbReference type="Gene3D" id="3.30.70.1620">
    <property type="match status" value="1"/>
</dbReference>
<dbReference type="InterPro" id="IPR027417">
    <property type="entry name" value="P-loop_NTPase"/>
</dbReference>
<comment type="subcellular location">
    <subcellularLocation>
        <location evidence="1">Nucleus</location>
    </subcellularLocation>
</comment>
<gene>
    <name evidence="10" type="ORF">GMARGA_LOCUS2122</name>
</gene>
<dbReference type="Gene3D" id="6.10.250.3170">
    <property type="match status" value="1"/>
</dbReference>
<dbReference type="InterPro" id="IPR036277">
    <property type="entry name" value="SMC_hinge_sf"/>
</dbReference>
<keyword evidence="3" id="KW-0547">Nucleotide-binding</keyword>
<evidence type="ECO:0000256" key="3">
    <source>
        <dbReference type="ARBA" id="ARBA00022741"/>
    </source>
</evidence>
<evidence type="ECO:0000256" key="6">
    <source>
        <dbReference type="ARBA" id="ARBA00023242"/>
    </source>
</evidence>
<dbReference type="InterPro" id="IPR010935">
    <property type="entry name" value="SMC_hinge"/>
</dbReference>
<dbReference type="SUPFAM" id="SSF75553">
    <property type="entry name" value="Smc hinge domain"/>
    <property type="match status" value="1"/>
</dbReference>
<feature type="coiled-coil region" evidence="7">
    <location>
        <begin position="364"/>
        <end position="514"/>
    </location>
</feature>
<feature type="compositionally biased region" description="Polar residues" evidence="8">
    <location>
        <begin position="1246"/>
        <end position="1257"/>
    </location>
</feature>
<dbReference type="Gene3D" id="3.40.50.300">
    <property type="entry name" value="P-loop containing nucleotide triphosphate hydrolases"/>
    <property type="match status" value="2"/>
</dbReference>
<comment type="similarity">
    <text evidence="2">Belongs to the SMC family. SMC4 subfamily.</text>
</comment>
<reference evidence="10 11" key="1">
    <citation type="submission" date="2021-06" db="EMBL/GenBank/DDBJ databases">
        <authorList>
            <person name="Kallberg Y."/>
            <person name="Tangrot J."/>
            <person name="Rosling A."/>
        </authorList>
    </citation>
    <scope>NUCLEOTIDE SEQUENCE [LARGE SCALE GENOMIC DNA]</scope>
    <source>
        <strain evidence="10 11">120-4 pot B 10/14</strain>
    </source>
</reference>
<comment type="caution">
    <text evidence="10">The sequence shown here is derived from an EMBL/GenBank/DDBJ whole genome shotgun (WGS) entry which is preliminary data.</text>
</comment>
<evidence type="ECO:0000256" key="1">
    <source>
        <dbReference type="ARBA" id="ARBA00004123"/>
    </source>
</evidence>
<feature type="region of interest" description="Disordered" evidence="8">
    <location>
        <begin position="1217"/>
        <end position="1262"/>
    </location>
</feature>
<feature type="coiled-coil region" evidence="7">
    <location>
        <begin position="249"/>
        <end position="314"/>
    </location>
</feature>
<feature type="region of interest" description="Disordered" evidence="8">
    <location>
        <begin position="1526"/>
        <end position="1548"/>
    </location>
</feature>
<evidence type="ECO:0000256" key="5">
    <source>
        <dbReference type="ARBA" id="ARBA00023054"/>
    </source>
</evidence>
<protein>
    <submittedName>
        <fullName evidence="10">12017_t:CDS:1</fullName>
    </submittedName>
</protein>
<keyword evidence="5 7" id="KW-0175">Coiled coil</keyword>
<feature type="coiled-coil region" evidence="7">
    <location>
        <begin position="976"/>
        <end position="1044"/>
    </location>
</feature>
<evidence type="ECO:0000259" key="9">
    <source>
        <dbReference type="SMART" id="SM00968"/>
    </source>
</evidence>
<dbReference type="SMART" id="SM00968">
    <property type="entry name" value="SMC_hinge"/>
    <property type="match status" value="1"/>
</dbReference>
<feature type="domain" description="SMC hinge" evidence="9">
    <location>
        <begin position="531"/>
        <end position="644"/>
    </location>
</feature>
<evidence type="ECO:0000313" key="10">
    <source>
        <dbReference type="EMBL" id="CAG8499367.1"/>
    </source>
</evidence>
<evidence type="ECO:0000256" key="7">
    <source>
        <dbReference type="SAM" id="Coils"/>
    </source>
</evidence>
<dbReference type="Proteomes" id="UP000789901">
    <property type="component" value="Unassembled WGS sequence"/>
</dbReference>
<dbReference type="PANTHER" id="PTHR18937">
    <property type="entry name" value="STRUCTURAL MAINTENANCE OF CHROMOSOMES SMC FAMILY MEMBER"/>
    <property type="match status" value="1"/>
</dbReference>
<sequence length="1627" mass="186474">MSSPRLVIKKMVLINFKSYCGRQEIGPFHKSFSSIVGPNGSGKSNVIDALLFVFGYRASKMRQAKLSELIHSSKGVLTLDYCAVEVHFHEIHDLPGSDDFEVVPQSDLIISRQASRNNSSKYFISGRQSNYSEVRTLLKDRGIDLDHKRFLILQGEVESIAQMKPKAPNEHEDGLLEYLEDIIGTSKYKTPIEEANDKIEKYNEERLEKLHRVKIVEKEKQGLEDFLREENMLAMKKSAFYQRQILELKHDVEISARAVNQLKDKLEEEQGKHTQIKQDTQNLEDRYNKSIKEYQNLEKETNQILKELSGYEKENIHLEEKKKHAVTKQKKLLKAIQIDRHALSEAKTSIRYNEDDLIARGKEIAQAEKSLEVEERKLEAIREGLKGKTEKFSAQIEEKQRELAPWTEKINSKQSAIDVAQSEHNILKEKMDSTKRALDQAENDVVSLEDTRRSKEQEIKATRNKINLIKKEINQLELSTKDSNKIQEKLRSNLSDVRQKEEEAKALLKSTQSRGQVLTSLLKLKDSGRIKGLYDRLGNLGVIDDKYDVAVSTACQALDNIVVDSVEVGQSCIEYLRKNNLGRAQFILLQQLSSMDLSPIQTPEGVPRLFDLIKPKEQKFAPAFFKALQNTLVAKDLQQASRIAYGKQRWRVVTLDGQLIDKSGTMSGGGTKVNRGGMSSKFVPDVTPEIVSNLEKERIRLENQWREFKDQRKSSEDQLLHKKNEIPELELNLSKLDMDLNASIKRIADTQKRINELRQQNKPNVEDGKRMQKILTEIKKLTTELEDLKGQSSKIDDEIKMLHEQILQAGGDKLRSQKYQVDSIKEKIVMINDRITSSQVAKSKAEKDVSKFETSITKNENEMEQLKQELEQLEVDIRQKAEIARSISDRANEAKRVLDDKKEELDEIKTELDEKTEIINQIRAVEVEIRNKLEDCERTLAENKQKENHWLGLLGKLTLHEIGDEPRPEFQTYTDDELLAMDKENLKNEIESLNAKIQDANPNLNVLLEYRRCEEEYKSRVKDLEEVTSIRDECKRQYDELRKLRLEEFMHGFTLISQKLKEMYQMITLGGNAELECCDSLDPFSEGIIFSVMPPKKSWKNISNLSGGEKTLSSLALVFALHHYKPTPLYVMDEIDAALDFRNVSIVANYIKERTKNAQFIIISLRNNMFELADRLVEIMEVDTLESTPHELPNIESQTTPDSLVAYSPEVVEGQTVTFGDSATNTEKQTKRTGKRRRKTLETEDNQTSVANSSQSCQKKRILPPRKVGTLASVLAEEVAADQEQSHEPFITGETILMLTSDEDILQTFPSFKLWDEDVGSGLRSKAQEEDTSDAIYEKRHRKHELAEKKLKNREREKLEYERYQQQLAVEKLRNTDSKSLISIAALRSQDSTSDASKLETVHKKLLKEAEDQLARYDSLGLGGKKRKADVIINNISNIGGENKVTEEPENKKARLRIPRRISNTNPDEVLTATSKNETSTRITRSRKNKDEKPVDEIKIINTKSTKSNENVTKTNHKKINIKVKQKGKKVQKTTTSSSPKKARPSTSSYIQQLATFIKPNTAMPTGSRKSTRSALAFGYKVPVKPFVKRDFSLPVSIFGEMMNERENLRLQEYQQQMNAVEELKPL</sequence>
<feature type="coiled-coil region" evidence="7">
    <location>
        <begin position="192"/>
        <end position="219"/>
    </location>
</feature>
<dbReference type="PANTHER" id="PTHR18937:SF172">
    <property type="entry name" value="STRUCTURAL MAINTENANCE OF CHROMOSOMES PROTEIN"/>
    <property type="match status" value="1"/>
</dbReference>
<keyword evidence="6" id="KW-0539">Nucleus</keyword>
<evidence type="ECO:0000256" key="4">
    <source>
        <dbReference type="ARBA" id="ARBA00022840"/>
    </source>
</evidence>
<dbReference type="Pfam" id="PF06470">
    <property type="entry name" value="SMC_hinge"/>
    <property type="match status" value="1"/>
</dbReference>
<feature type="compositionally biased region" description="Low complexity" evidence="8">
    <location>
        <begin position="1533"/>
        <end position="1548"/>
    </location>
</feature>
<feature type="coiled-coil region" evidence="7">
    <location>
        <begin position="740"/>
        <end position="805"/>
    </location>
</feature>
<name>A0ABM8W1B0_GIGMA</name>
<dbReference type="EMBL" id="CAJVQB010000636">
    <property type="protein sequence ID" value="CAG8499367.1"/>
    <property type="molecule type" value="Genomic_DNA"/>
</dbReference>
<dbReference type="Gene3D" id="1.20.1060.20">
    <property type="match status" value="1"/>
</dbReference>
<keyword evidence="4" id="KW-0067">ATP-binding</keyword>
<dbReference type="Pfam" id="PF15460">
    <property type="entry name" value="SAS4"/>
    <property type="match status" value="1"/>
</dbReference>
<proteinExistence type="inferred from homology"/>
<dbReference type="Pfam" id="PF02463">
    <property type="entry name" value="SMC_N"/>
    <property type="match status" value="1"/>
</dbReference>
<evidence type="ECO:0000256" key="8">
    <source>
        <dbReference type="SAM" id="MobiDB-lite"/>
    </source>
</evidence>
<feature type="coiled-coil region" evidence="7">
    <location>
        <begin position="849"/>
        <end position="946"/>
    </location>
</feature>
<keyword evidence="11" id="KW-1185">Reference proteome</keyword>
<dbReference type="InterPro" id="IPR003395">
    <property type="entry name" value="RecF/RecN/SMC_N"/>
</dbReference>
<evidence type="ECO:0000313" key="11">
    <source>
        <dbReference type="Proteomes" id="UP000789901"/>
    </source>
</evidence>
<dbReference type="InterPro" id="IPR029184">
    <property type="entry name" value="Sas4_dom"/>
</dbReference>
<accession>A0ABM8W1B0</accession>
<evidence type="ECO:0000256" key="2">
    <source>
        <dbReference type="ARBA" id="ARBA00006005"/>
    </source>
</evidence>
<feature type="coiled-coil region" evidence="7">
    <location>
        <begin position="1347"/>
        <end position="1374"/>
    </location>
</feature>
<dbReference type="SUPFAM" id="SSF52540">
    <property type="entry name" value="P-loop containing nucleoside triphosphate hydrolases"/>
    <property type="match status" value="1"/>
</dbReference>